<dbReference type="InterPro" id="IPR051044">
    <property type="entry name" value="MAG_DAG_Lipase"/>
</dbReference>
<gene>
    <name evidence="2" type="ORF">Maes01_02197</name>
</gene>
<name>A0ABP9WU18_9GAMM</name>
<dbReference type="InterPro" id="IPR022742">
    <property type="entry name" value="Hydrolase_4"/>
</dbReference>
<comment type="caution">
    <text evidence="2">The sequence shown here is derived from an EMBL/GenBank/DDBJ whole genome shotgun (WGS) entry which is preliminary data.</text>
</comment>
<dbReference type="RefSeq" id="WP_345551469.1">
    <property type="nucleotide sequence ID" value="NZ_BAABRT010000018.1"/>
</dbReference>
<organism evidence="2 3">
    <name type="scientific">Microbulbifer aestuariivivens</name>
    <dbReference type="NCBI Taxonomy" id="1908308"/>
    <lineage>
        <taxon>Bacteria</taxon>
        <taxon>Pseudomonadati</taxon>
        <taxon>Pseudomonadota</taxon>
        <taxon>Gammaproteobacteria</taxon>
        <taxon>Cellvibrionales</taxon>
        <taxon>Microbulbiferaceae</taxon>
        <taxon>Microbulbifer</taxon>
    </lineage>
</organism>
<evidence type="ECO:0000313" key="3">
    <source>
        <dbReference type="Proteomes" id="UP001408594"/>
    </source>
</evidence>
<protein>
    <submittedName>
        <fullName evidence="2">Monoacylglycerol lipase</fullName>
    </submittedName>
</protein>
<dbReference type="SUPFAM" id="SSF53474">
    <property type="entry name" value="alpha/beta-Hydrolases"/>
    <property type="match status" value="1"/>
</dbReference>
<dbReference type="Pfam" id="PF12146">
    <property type="entry name" value="Hydrolase_4"/>
    <property type="match status" value="1"/>
</dbReference>
<accession>A0ABP9WU18</accession>
<dbReference type="PANTHER" id="PTHR11614">
    <property type="entry name" value="PHOSPHOLIPASE-RELATED"/>
    <property type="match status" value="1"/>
</dbReference>
<feature type="domain" description="Serine aminopeptidase S33" evidence="1">
    <location>
        <begin position="20"/>
        <end position="251"/>
    </location>
</feature>
<keyword evidence="3" id="KW-1185">Reference proteome</keyword>
<reference evidence="2 3" key="1">
    <citation type="submission" date="2024-02" db="EMBL/GenBank/DDBJ databases">
        <title>Microbulbifer aestuariivivens NBRC 112533.</title>
        <authorList>
            <person name="Ichikawa N."/>
            <person name="Katano-Makiyama Y."/>
            <person name="Hidaka K."/>
        </authorList>
    </citation>
    <scope>NUCLEOTIDE SEQUENCE [LARGE SCALE GENOMIC DNA]</scope>
    <source>
        <strain evidence="2 3">NBRC 112533</strain>
    </source>
</reference>
<dbReference type="EMBL" id="BAABRT010000018">
    <property type="protein sequence ID" value="GAA5525625.1"/>
    <property type="molecule type" value="Genomic_DNA"/>
</dbReference>
<sequence>MQFLSRGDQLHFRRWWVEGARGTLVISHGLGEHSGRYRRLAQALNRCGFSVYALDHLGHGLSVGQRGHVDDFARYSTHLHDFVRLVRRDNPGPVHLLGHSMGGLIACGCVYRFGDVDSLLLSAPAFRGSAEPSGLELGLIKTLGRWLPALPLPNRVKPPLLSHDSRAVDAYLQDPLVHRRITPSWFLAFLREREELLAAAAEIHTPCLLLLPMGDRIVDSTASEQFFKALASRDKSLLAYADAYHELLNEPGDGDEALSQILQHLQRFDASASAHPQAIGEA</sequence>
<dbReference type="InterPro" id="IPR029058">
    <property type="entry name" value="AB_hydrolase_fold"/>
</dbReference>
<evidence type="ECO:0000313" key="2">
    <source>
        <dbReference type="EMBL" id="GAA5525625.1"/>
    </source>
</evidence>
<proteinExistence type="predicted"/>
<evidence type="ECO:0000259" key="1">
    <source>
        <dbReference type="Pfam" id="PF12146"/>
    </source>
</evidence>
<dbReference type="Gene3D" id="3.40.50.1820">
    <property type="entry name" value="alpha/beta hydrolase"/>
    <property type="match status" value="1"/>
</dbReference>
<dbReference type="Proteomes" id="UP001408594">
    <property type="component" value="Unassembled WGS sequence"/>
</dbReference>